<dbReference type="Proteomes" id="UP000317935">
    <property type="component" value="Chromosome"/>
</dbReference>
<organism evidence="2 3">
    <name type="scientific">Helicobacter suis</name>
    <dbReference type="NCBI Taxonomy" id="104628"/>
    <lineage>
        <taxon>Bacteria</taxon>
        <taxon>Pseudomonadati</taxon>
        <taxon>Campylobacterota</taxon>
        <taxon>Epsilonproteobacteria</taxon>
        <taxon>Campylobacterales</taxon>
        <taxon>Helicobacteraceae</taxon>
        <taxon>Helicobacter</taxon>
    </lineage>
</organism>
<gene>
    <name evidence="1" type="ORF">NHP190020_16820</name>
    <name evidence="2" type="ORF">SNTW_16210</name>
</gene>
<protein>
    <submittedName>
        <fullName evidence="2">Lipoprotein</fullName>
    </submittedName>
</protein>
<dbReference type="PROSITE" id="PS51257">
    <property type="entry name" value="PROKAR_LIPOPROTEIN"/>
    <property type="match status" value="1"/>
</dbReference>
<evidence type="ECO:0000313" key="3">
    <source>
        <dbReference type="Proteomes" id="UP000317935"/>
    </source>
</evidence>
<accession>A0A6J4CZQ0</accession>
<dbReference type="EMBL" id="AP023036">
    <property type="protein sequence ID" value="BCD46643.1"/>
    <property type="molecule type" value="Genomic_DNA"/>
</dbReference>
<proteinExistence type="predicted"/>
<dbReference type="Proteomes" id="UP000509742">
    <property type="component" value="Chromosome"/>
</dbReference>
<evidence type="ECO:0000313" key="2">
    <source>
        <dbReference type="EMBL" id="BCD70976.1"/>
    </source>
</evidence>
<dbReference type="EMBL" id="AP019774">
    <property type="protein sequence ID" value="BCD70976.1"/>
    <property type="molecule type" value="Genomic_DNA"/>
</dbReference>
<evidence type="ECO:0000313" key="1">
    <source>
        <dbReference type="EMBL" id="BCD46643.1"/>
    </source>
</evidence>
<dbReference type="AlphaFoldDB" id="A0A6J4CZQ0"/>
<evidence type="ECO:0000313" key="4">
    <source>
        <dbReference type="Proteomes" id="UP000509742"/>
    </source>
</evidence>
<dbReference type="GeneID" id="56928772"/>
<keyword evidence="4" id="KW-1185">Reference proteome</keyword>
<name>A0A6J4CZQ0_9HELI</name>
<reference evidence="1 4" key="2">
    <citation type="submission" date="2020-04" db="EMBL/GenBank/DDBJ databases">
        <title>Genomic analysis of gastric non-Helicobacter pylori Helicobacters isolated in Japan.</title>
        <authorList>
            <person name="Suzuki M."/>
            <person name="Rimbara E."/>
        </authorList>
    </citation>
    <scope>NUCLEOTIDE SEQUENCE [LARGE SCALE GENOMIC DNA]</scope>
    <source>
        <strain evidence="1 4">NHP19-0020</strain>
    </source>
</reference>
<keyword evidence="2" id="KW-0449">Lipoprotein</keyword>
<sequence>MLKRRIGIALTTAFIFLLFLTGCTGGRAQLQHFDQLYYTGSLFSNAYAFSKKMAKKNHSNILLWDLQKGMSALMEGDYSKSLHALDAAEFRFNHHQNLLTKSLSTVGAVFVNDNVRTYTGNIYESVFINYYKAMDYLLLHDRADARVEFNRANDRQRRAKEFYSKEIRKAIDKMREQGSSRLDAAQSDVKVQEILTSQYSNLDNFYAYDNLINPVVSYLSGLFFALDNDTSKGLDYIKEAYGISHSTTIGEDLLFFSHPSSSRFTWIFIEDGKQATKKEFKINIPLPTPDGIYDASLALPQLKVGRDFHNSFSLRINNQQQAFEPLLFLDGLIASEFKKQLPYILTRAITSSVLKLGIEAVSNQYLGRLGGLFSSLYAAVSTSADIRSASVFPHKIYILRISNSHKSRVHIQADGQDIYTFAFKHCLPSTAPEPNTYCSNQNHILYIRSFEFGSIVRTLW</sequence>
<reference evidence="2 3" key="1">
    <citation type="submission" date="2019-06" db="EMBL/GenBank/DDBJ databases">
        <title>Complete genome sequence of Helicobacter suis SNTW101c.</title>
        <authorList>
            <person name="Rimbara E."/>
            <person name="Suzuki M."/>
            <person name="Matsui H."/>
            <person name="Nakamura M."/>
            <person name="Mori S."/>
            <person name="Shibayama K."/>
        </authorList>
    </citation>
    <scope>NUCLEOTIDE SEQUENCE [LARGE SCALE GENOMIC DNA]</scope>
    <source>
        <strain evidence="2 3">SNTW101c</strain>
    </source>
</reference>
<dbReference type="RefSeq" id="WP_231102777.1">
    <property type="nucleotide sequence ID" value="NZ_AP019774.1"/>
</dbReference>